<dbReference type="PROSITE" id="PS50086">
    <property type="entry name" value="TBC_RABGAP"/>
    <property type="match status" value="1"/>
</dbReference>
<feature type="region of interest" description="Disordered" evidence="1">
    <location>
        <begin position="512"/>
        <end position="533"/>
    </location>
</feature>
<reference evidence="4" key="2">
    <citation type="submission" date="2013-12" db="EMBL/GenBank/DDBJ databases">
        <title>Evolution of pathogenesis and genome organization in the Tremellales.</title>
        <authorList>
            <person name="Cuomo C."/>
            <person name="Litvintseva A."/>
            <person name="Heitman J."/>
            <person name="Chen Y."/>
            <person name="Sun S."/>
            <person name="Springer D."/>
            <person name="Dromer F."/>
            <person name="Young S."/>
            <person name="Zeng Q."/>
            <person name="Chapman S."/>
            <person name="Gujja S."/>
            <person name="Saif S."/>
            <person name="Birren B."/>
        </authorList>
    </citation>
    <scope>NUCLEOTIDE SEQUENCE [LARGE SCALE GENOMIC DNA]</scope>
    <source>
        <strain evidence="4">BCC8398</strain>
    </source>
</reference>
<feature type="compositionally biased region" description="Polar residues" evidence="1">
    <location>
        <begin position="591"/>
        <end position="602"/>
    </location>
</feature>
<feature type="compositionally biased region" description="Low complexity" evidence="1">
    <location>
        <begin position="282"/>
        <end position="305"/>
    </location>
</feature>
<feature type="compositionally biased region" description="Polar residues" evidence="1">
    <location>
        <begin position="643"/>
        <end position="664"/>
    </location>
</feature>
<feature type="compositionally biased region" description="Low complexity" evidence="1">
    <location>
        <begin position="603"/>
        <end position="625"/>
    </location>
</feature>
<evidence type="ECO:0000313" key="3">
    <source>
        <dbReference type="EMBL" id="OCF34765.1"/>
    </source>
</evidence>
<feature type="compositionally biased region" description="Low complexity" evidence="1">
    <location>
        <begin position="705"/>
        <end position="716"/>
    </location>
</feature>
<feature type="compositionally biased region" description="Polar residues" evidence="1">
    <location>
        <begin position="686"/>
        <end position="704"/>
    </location>
</feature>
<dbReference type="GO" id="GO:0006886">
    <property type="term" value="P:intracellular protein transport"/>
    <property type="evidence" value="ECO:0007669"/>
    <property type="project" value="TreeGrafter"/>
</dbReference>
<proteinExistence type="predicted"/>
<dbReference type="EMBL" id="KV700123">
    <property type="protein sequence ID" value="OCF34765.1"/>
    <property type="molecule type" value="Genomic_DNA"/>
</dbReference>
<evidence type="ECO:0000259" key="2">
    <source>
        <dbReference type="PROSITE" id="PS50086"/>
    </source>
</evidence>
<feature type="region of interest" description="Disordered" evidence="1">
    <location>
        <begin position="643"/>
        <end position="729"/>
    </location>
</feature>
<gene>
    <name evidence="3" type="ORF">I316_03307</name>
</gene>
<dbReference type="Gene3D" id="1.10.472.80">
    <property type="entry name" value="Ypt/Rab-GAP domain of gyp1p, domain 3"/>
    <property type="match status" value="1"/>
</dbReference>
<organism evidence="3 4">
    <name type="scientific">Kwoniella heveanensis BCC8398</name>
    <dbReference type="NCBI Taxonomy" id="1296120"/>
    <lineage>
        <taxon>Eukaryota</taxon>
        <taxon>Fungi</taxon>
        <taxon>Dikarya</taxon>
        <taxon>Basidiomycota</taxon>
        <taxon>Agaricomycotina</taxon>
        <taxon>Tremellomycetes</taxon>
        <taxon>Tremellales</taxon>
        <taxon>Cryptococcaceae</taxon>
        <taxon>Kwoniella</taxon>
    </lineage>
</organism>
<feature type="domain" description="Rab-GAP TBC" evidence="2">
    <location>
        <begin position="50"/>
        <end position="480"/>
    </location>
</feature>
<dbReference type="AlphaFoldDB" id="A0A1B9GV47"/>
<dbReference type="InterPro" id="IPR035969">
    <property type="entry name" value="Rab-GAP_TBC_sf"/>
</dbReference>
<dbReference type="PANTHER" id="PTHR22957">
    <property type="entry name" value="TBC1 DOMAIN FAMILY MEMBER GTPASE-ACTIVATING PROTEIN"/>
    <property type="match status" value="1"/>
</dbReference>
<feature type="compositionally biased region" description="Low complexity" evidence="1">
    <location>
        <begin position="775"/>
        <end position="806"/>
    </location>
</feature>
<dbReference type="SMART" id="SM00164">
    <property type="entry name" value="TBC"/>
    <property type="match status" value="1"/>
</dbReference>
<name>A0A1B9GV47_9TREE</name>
<feature type="compositionally biased region" description="Basic and acidic residues" evidence="1">
    <location>
        <begin position="910"/>
        <end position="926"/>
    </location>
</feature>
<dbReference type="Pfam" id="PF00566">
    <property type="entry name" value="RabGAP-TBC"/>
    <property type="match status" value="1"/>
</dbReference>
<dbReference type="STRING" id="1296120.A0A1B9GV47"/>
<dbReference type="PANTHER" id="PTHR22957:SF27">
    <property type="entry name" value="TBC1 DOMAIN FAMILY MEMBER 13"/>
    <property type="match status" value="1"/>
</dbReference>
<feature type="compositionally biased region" description="Polar residues" evidence="1">
    <location>
        <begin position="760"/>
        <end position="774"/>
    </location>
</feature>
<feature type="region of interest" description="Disordered" evidence="1">
    <location>
        <begin position="577"/>
        <end position="625"/>
    </location>
</feature>
<evidence type="ECO:0000313" key="4">
    <source>
        <dbReference type="Proteomes" id="UP000092666"/>
    </source>
</evidence>
<dbReference type="Proteomes" id="UP000092666">
    <property type="component" value="Unassembled WGS sequence"/>
</dbReference>
<feature type="region of interest" description="Disordered" evidence="1">
    <location>
        <begin position="907"/>
        <end position="926"/>
    </location>
</feature>
<dbReference type="GO" id="GO:0005096">
    <property type="term" value="F:GTPase activator activity"/>
    <property type="evidence" value="ECO:0007669"/>
    <property type="project" value="TreeGrafter"/>
</dbReference>
<sequence>MQDRSGELGEDDERQRLFAFQTLLDGSQYATEPTVDLQRLRRLCSRGIPDHPPHLRPLAYALLLETLPPEKREWRNTLTAQREKYYTLVRTFMGELENQPTTSKFAHDDLLSQLSKDVKPLKASFWRSRTSPKRSSPFRQVKSTQPCSASKSSSSKLPQDYDENNDSDSDSVSDEGVDHAGQEGIPRPARITNRRAIFKRIDLLAQVEHRGGFGRQTPTSAGGSTIVNGHTKHDDPRVSGTDTEEQEPEEIMSPKITLSVDPGPGSATVLPRLEAIRPPPLNTSSLLPTPSTSNTIAINSASNSSPDTHKPPSPITLLSPKPLPSGSGSPSPFSGAMYYADTHLECLIRMLYIFVRVNHQWKYQASFVDIASNLYLIHSGGRVSLDHAEERTFWAVSAFLSEIDQALCLTAESGLEPNGLSALDKLDARLRWANPPFADILHTRNIQPTLYAYRWFSHLFIRDLPLAIVPTLFDFVVAESPAVTGSQPKSDLIIDIAVSMVLSLKDHLLASPAQQQQQQQRSKTRGLWGFSESEDQVEDDNEIFLRNIELLRNYPLRSVGGIKALLESAARFRHARLQATKQGDDPDKTPRTNTYNRQKMTQSEAASEASRTVSASSGSTSTLTSSYSWSRATSFFSSFSGVATGSATENAKPTTTPASHTQNRPDPVPQAGPNAYAPSTPGRMYTANQTRSSSLASNGQAQTFSPSSTSNHPSSPLAKKDFADSRTGSASTTSAIAAYNRERSDSVASSVSSITERLASLTQSTPPAKSQIGNGASSPLPRPLLLSGSARRASSSSGFAQASAARIALQRRDSSPLPSPRGSPPLSTHSNGNGSGSGDVSAILSPPASIRSPPSGGGNVDGNGLYRIGSRNVSGNRQRSRYSLGENESPISKLSLGTPVTILAPAAVTDNRDADEGNRGIRRDLDYGASTPIAAANNVVDEDGEPTPTAAPVSNTPTQA</sequence>
<feature type="region of interest" description="Disordered" evidence="1">
    <location>
        <begin position="125"/>
        <end position="191"/>
    </location>
</feature>
<protein>
    <recommendedName>
        <fullName evidence="2">Rab-GAP TBC domain-containing protein</fullName>
    </recommendedName>
</protein>
<feature type="compositionally biased region" description="Polar residues" evidence="1">
    <location>
        <begin position="216"/>
        <end position="228"/>
    </location>
</feature>
<accession>A0A1B9GV47</accession>
<feature type="compositionally biased region" description="Polar residues" evidence="1">
    <location>
        <begin position="127"/>
        <end position="147"/>
    </location>
</feature>
<dbReference type="InterPro" id="IPR000195">
    <property type="entry name" value="Rab-GAP-TBC_dom"/>
</dbReference>
<reference evidence="3 4" key="1">
    <citation type="submission" date="2013-07" db="EMBL/GenBank/DDBJ databases">
        <title>The Genome Sequence of Cryptococcus heveanensis BCC8398.</title>
        <authorList>
            <consortium name="The Broad Institute Genome Sequencing Platform"/>
            <person name="Cuomo C."/>
            <person name="Litvintseva A."/>
            <person name="Chen Y."/>
            <person name="Heitman J."/>
            <person name="Sun S."/>
            <person name="Springer D."/>
            <person name="Dromer F."/>
            <person name="Young S.K."/>
            <person name="Zeng Q."/>
            <person name="Gargeya S."/>
            <person name="Fitzgerald M."/>
            <person name="Abouelleil A."/>
            <person name="Alvarado L."/>
            <person name="Berlin A.M."/>
            <person name="Chapman S.B."/>
            <person name="Dewar J."/>
            <person name="Goldberg J."/>
            <person name="Griggs A."/>
            <person name="Gujja S."/>
            <person name="Hansen M."/>
            <person name="Howarth C."/>
            <person name="Imamovic A."/>
            <person name="Larimer J."/>
            <person name="McCowan C."/>
            <person name="Murphy C."/>
            <person name="Pearson M."/>
            <person name="Priest M."/>
            <person name="Roberts A."/>
            <person name="Saif S."/>
            <person name="Shea T."/>
            <person name="Sykes S."/>
            <person name="Wortman J."/>
            <person name="Nusbaum C."/>
            <person name="Birren B."/>
        </authorList>
    </citation>
    <scope>NUCLEOTIDE SEQUENCE [LARGE SCALE GENOMIC DNA]</scope>
    <source>
        <strain evidence="3 4">BCC8398</strain>
    </source>
</reference>
<evidence type="ECO:0000256" key="1">
    <source>
        <dbReference type="SAM" id="MobiDB-lite"/>
    </source>
</evidence>
<feature type="region of interest" description="Disordered" evidence="1">
    <location>
        <begin position="209"/>
        <end position="330"/>
    </location>
</feature>
<keyword evidence="4" id="KW-1185">Reference proteome</keyword>
<feature type="compositionally biased region" description="Low complexity" evidence="1">
    <location>
        <begin position="317"/>
        <end position="330"/>
    </location>
</feature>
<dbReference type="OrthoDB" id="29853at2759"/>
<feature type="compositionally biased region" description="Acidic residues" evidence="1">
    <location>
        <begin position="160"/>
        <end position="175"/>
    </location>
</feature>
<dbReference type="SUPFAM" id="SSF47923">
    <property type="entry name" value="Ypt/Rab-GAP domain of gyp1p"/>
    <property type="match status" value="3"/>
</dbReference>
<feature type="region of interest" description="Disordered" evidence="1">
    <location>
        <begin position="938"/>
        <end position="960"/>
    </location>
</feature>
<feature type="region of interest" description="Disordered" evidence="1">
    <location>
        <begin position="758"/>
        <end position="890"/>
    </location>
</feature>